<feature type="transmembrane region" description="Helical" evidence="2">
    <location>
        <begin position="87"/>
        <end position="104"/>
    </location>
</feature>
<feature type="region of interest" description="Disordered" evidence="1">
    <location>
        <begin position="173"/>
        <end position="207"/>
    </location>
</feature>
<evidence type="ECO:0000256" key="1">
    <source>
        <dbReference type="SAM" id="MobiDB-lite"/>
    </source>
</evidence>
<organism evidence="3 4">
    <name type="scientific">Planotetraspora kaengkrachanensis</name>
    <dbReference type="NCBI Taxonomy" id="575193"/>
    <lineage>
        <taxon>Bacteria</taxon>
        <taxon>Bacillati</taxon>
        <taxon>Actinomycetota</taxon>
        <taxon>Actinomycetes</taxon>
        <taxon>Streptosporangiales</taxon>
        <taxon>Streptosporangiaceae</taxon>
        <taxon>Planotetraspora</taxon>
    </lineage>
</organism>
<keyword evidence="2" id="KW-1133">Transmembrane helix</keyword>
<proteinExistence type="predicted"/>
<protein>
    <recommendedName>
        <fullName evidence="5">SHOCT domain-containing protein</fullName>
    </recommendedName>
</protein>
<keyword evidence="2" id="KW-0812">Transmembrane</keyword>
<feature type="transmembrane region" description="Helical" evidence="2">
    <location>
        <begin position="58"/>
        <end position="78"/>
    </location>
</feature>
<evidence type="ECO:0000313" key="3">
    <source>
        <dbReference type="EMBL" id="GIG82237.1"/>
    </source>
</evidence>
<keyword evidence="2" id="KW-0472">Membrane</keyword>
<keyword evidence="4" id="KW-1185">Reference proteome</keyword>
<evidence type="ECO:0000256" key="2">
    <source>
        <dbReference type="SAM" id="Phobius"/>
    </source>
</evidence>
<comment type="caution">
    <text evidence="3">The sequence shown here is derived from an EMBL/GenBank/DDBJ whole genome shotgun (WGS) entry which is preliminary data.</text>
</comment>
<feature type="transmembrane region" description="Helical" evidence="2">
    <location>
        <begin position="12"/>
        <end position="38"/>
    </location>
</feature>
<dbReference type="RefSeq" id="WP_203885588.1">
    <property type="nucleotide sequence ID" value="NZ_BAABHH010000003.1"/>
</dbReference>
<dbReference type="EMBL" id="BONV01000028">
    <property type="protein sequence ID" value="GIG82237.1"/>
    <property type="molecule type" value="Genomic_DNA"/>
</dbReference>
<feature type="transmembrane region" description="Helical" evidence="2">
    <location>
        <begin position="116"/>
        <end position="137"/>
    </location>
</feature>
<name>A0A8J3PWE9_9ACTN</name>
<dbReference type="AlphaFoldDB" id="A0A8J3PWE9"/>
<evidence type="ECO:0008006" key="5">
    <source>
        <dbReference type="Google" id="ProtNLM"/>
    </source>
</evidence>
<gene>
    <name evidence="3" type="ORF">Pka01_53640</name>
</gene>
<sequence length="240" mass="25285">MITPLRLVRRSIGLFVGLCALSCAITLLYLGASAVMTLGGSCGAGGPYVVETSCPEGIAWIMPVSVLGGLVSTGLYALSVLPVGPKIVVLAWPALFISLGWAFLDAAVNPEYPVDWGFMVCAVLFILMGGLPLLFLANRDALRRVFWGVAPPEPTPQGFVRRPGEVRWTTTVELPGDRDRRGRRPSAPVPPEPAPGSGSRPGSVSAPGLVDELERLAALHQAGGLDDAEYTAAKNRLLNG</sequence>
<evidence type="ECO:0000313" key="4">
    <source>
        <dbReference type="Proteomes" id="UP000630097"/>
    </source>
</evidence>
<reference evidence="3 4" key="1">
    <citation type="submission" date="2021-01" db="EMBL/GenBank/DDBJ databases">
        <title>Whole genome shotgun sequence of Planotetraspora kaengkrachanensis NBRC 104272.</title>
        <authorList>
            <person name="Komaki H."/>
            <person name="Tamura T."/>
        </authorList>
    </citation>
    <scope>NUCLEOTIDE SEQUENCE [LARGE SCALE GENOMIC DNA]</scope>
    <source>
        <strain evidence="3 4">NBRC 104272</strain>
    </source>
</reference>
<accession>A0A8J3PWE9</accession>
<dbReference type="Proteomes" id="UP000630097">
    <property type="component" value="Unassembled WGS sequence"/>
</dbReference>